<dbReference type="InterPro" id="IPR018673">
    <property type="entry name" value="DUF2141"/>
</dbReference>
<dbReference type="Proteomes" id="UP001467690">
    <property type="component" value="Unassembled WGS sequence"/>
</dbReference>
<organism evidence="2 3">
    <name type="scientific">Catenovulum sediminis</name>
    <dbReference type="NCBI Taxonomy" id="1740262"/>
    <lineage>
        <taxon>Bacteria</taxon>
        <taxon>Pseudomonadati</taxon>
        <taxon>Pseudomonadota</taxon>
        <taxon>Gammaproteobacteria</taxon>
        <taxon>Alteromonadales</taxon>
        <taxon>Alteromonadaceae</taxon>
        <taxon>Catenovulum</taxon>
    </lineage>
</organism>
<evidence type="ECO:0000313" key="2">
    <source>
        <dbReference type="EMBL" id="MER2492993.1"/>
    </source>
</evidence>
<keyword evidence="1" id="KW-0732">Signal</keyword>
<feature type="signal peptide" evidence="1">
    <location>
        <begin position="1"/>
        <end position="21"/>
    </location>
</feature>
<feature type="chain" id="PRO_5046003479" evidence="1">
    <location>
        <begin position="22"/>
        <end position="144"/>
    </location>
</feature>
<comment type="caution">
    <text evidence="2">The sequence shown here is derived from an EMBL/GenBank/DDBJ whole genome shotgun (WGS) entry which is preliminary data.</text>
</comment>
<gene>
    <name evidence="2" type="ORF">ABS311_14005</name>
</gene>
<dbReference type="EMBL" id="JBELOE010000239">
    <property type="protein sequence ID" value="MER2492993.1"/>
    <property type="molecule type" value="Genomic_DNA"/>
</dbReference>
<accession>A0ABV1RJ66</accession>
<name>A0ABV1RJ66_9ALTE</name>
<evidence type="ECO:0000256" key="1">
    <source>
        <dbReference type="SAM" id="SignalP"/>
    </source>
</evidence>
<sequence length="144" mass="16008">MKYRFKILIAVLFAACSSLSAKTLNIKISDIDINRGGAIVVMIFTGDGFPTQHKQANYIQAKSALQSTLNFQFDVDVKELAIKVLHDENSDNKVNKNWTGIYPREGLGFSNNQTLGITGPPNYQDSKLSANQLENDININLIYP</sequence>
<dbReference type="Pfam" id="PF09912">
    <property type="entry name" value="DUF2141"/>
    <property type="match status" value="1"/>
</dbReference>
<protein>
    <submittedName>
        <fullName evidence="2">DUF2141 domain-containing protein</fullName>
    </submittedName>
</protein>
<dbReference type="RefSeq" id="WP_350402413.1">
    <property type="nucleotide sequence ID" value="NZ_JBELOE010000239.1"/>
</dbReference>
<reference evidence="2 3" key="1">
    <citation type="submission" date="2024-06" db="EMBL/GenBank/DDBJ databases">
        <authorList>
            <person name="Chen R.Y."/>
        </authorList>
    </citation>
    <scope>NUCLEOTIDE SEQUENCE [LARGE SCALE GENOMIC DNA]</scope>
    <source>
        <strain evidence="2 3">D2</strain>
    </source>
</reference>
<evidence type="ECO:0000313" key="3">
    <source>
        <dbReference type="Proteomes" id="UP001467690"/>
    </source>
</evidence>
<proteinExistence type="predicted"/>
<keyword evidence="3" id="KW-1185">Reference proteome</keyword>